<dbReference type="EMBL" id="JACSNV010000002">
    <property type="protein sequence ID" value="MBM6876991.1"/>
    <property type="molecule type" value="Genomic_DNA"/>
</dbReference>
<dbReference type="Pfam" id="PF12669">
    <property type="entry name" value="FeoB_associated"/>
    <property type="match status" value="1"/>
</dbReference>
<sequence>MEQMDIITKVVPFILVVLIVYWNMRRIKKNLDGMKREQQMNSCSGSCHGCAHSAGCTSAQKDNREEENQ</sequence>
<gene>
    <name evidence="2" type="ORF">H9X83_02300</name>
</gene>
<feature type="transmembrane region" description="Helical" evidence="1">
    <location>
        <begin position="6"/>
        <end position="24"/>
    </location>
</feature>
<reference evidence="2 3" key="1">
    <citation type="journal article" date="2021" name="Sci. Rep.">
        <title>The distribution of antibiotic resistance genes in chicken gut microbiota commensals.</title>
        <authorList>
            <person name="Juricova H."/>
            <person name="Matiasovicova J."/>
            <person name="Kubasova T."/>
            <person name="Cejkova D."/>
            <person name="Rychlik I."/>
        </authorList>
    </citation>
    <scope>NUCLEOTIDE SEQUENCE [LARGE SCALE GENOMIC DNA]</scope>
    <source>
        <strain evidence="2 3">An431b</strain>
    </source>
</reference>
<keyword evidence="1" id="KW-1133">Transmembrane helix</keyword>
<comment type="caution">
    <text evidence="2">The sequence shown here is derived from an EMBL/GenBank/DDBJ whole genome shotgun (WGS) entry which is preliminary data.</text>
</comment>
<keyword evidence="1" id="KW-0472">Membrane</keyword>
<evidence type="ECO:0000313" key="3">
    <source>
        <dbReference type="Proteomes" id="UP000729290"/>
    </source>
</evidence>
<proteinExistence type="predicted"/>
<organism evidence="2 3">
    <name type="scientific">Anaerotignum lactatifermentans</name>
    <dbReference type="NCBI Taxonomy" id="160404"/>
    <lineage>
        <taxon>Bacteria</taxon>
        <taxon>Bacillati</taxon>
        <taxon>Bacillota</taxon>
        <taxon>Clostridia</taxon>
        <taxon>Lachnospirales</taxon>
        <taxon>Anaerotignaceae</taxon>
        <taxon>Anaerotignum</taxon>
    </lineage>
</organism>
<keyword evidence="3" id="KW-1185">Reference proteome</keyword>
<name>A0ABS2G6B4_9FIRM</name>
<evidence type="ECO:0000256" key="1">
    <source>
        <dbReference type="SAM" id="Phobius"/>
    </source>
</evidence>
<dbReference type="Proteomes" id="UP000729290">
    <property type="component" value="Unassembled WGS sequence"/>
</dbReference>
<evidence type="ECO:0000313" key="2">
    <source>
        <dbReference type="EMBL" id="MBM6876991.1"/>
    </source>
</evidence>
<protein>
    <submittedName>
        <fullName evidence="2">FeoB-associated Cys-rich membrane protein</fullName>
    </submittedName>
</protein>
<accession>A0ABS2G6B4</accession>
<keyword evidence="1" id="KW-0812">Transmembrane</keyword>